<dbReference type="GO" id="GO:1904680">
    <property type="term" value="F:peptide transmembrane transporter activity"/>
    <property type="evidence" value="ECO:0007669"/>
    <property type="project" value="TreeGrafter"/>
</dbReference>
<reference evidence="5 6" key="1">
    <citation type="submission" date="2017-06" db="EMBL/GenBank/DDBJ databases">
        <title>Draft genome sequence of anaerobic fermentative bacterium Anaeromicrobium sediminis DY2726D isolated from West Pacific Ocean sediments.</title>
        <authorList>
            <person name="Zeng X."/>
        </authorList>
    </citation>
    <scope>NUCLEOTIDE SEQUENCE [LARGE SCALE GENOMIC DNA]</scope>
    <source>
        <strain evidence="5 6">DY2726D</strain>
    </source>
</reference>
<dbReference type="GO" id="GO:0015833">
    <property type="term" value="P:peptide transport"/>
    <property type="evidence" value="ECO:0007669"/>
    <property type="project" value="TreeGrafter"/>
</dbReference>
<dbReference type="Gene3D" id="3.10.105.10">
    <property type="entry name" value="Dipeptide-binding Protein, Domain 3"/>
    <property type="match status" value="1"/>
</dbReference>
<evidence type="ECO:0000256" key="2">
    <source>
        <dbReference type="ARBA" id="ARBA00022448"/>
    </source>
</evidence>
<evidence type="ECO:0000256" key="3">
    <source>
        <dbReference type="ARBA" id="ARBA00022729"/>
    </source>
</evidence>
<dbReference type="Gene3D" id="3.90.76.10">
    <property type="entry name" value="Dipeptide-binding Protein, Domain 1"/>
    <property type="match status" value="1"/>
</dbReference>
<keyword evidence="6" id="KW-1185">Reference proteome</keyword>
<dbReference type="OrthoDB" id="9772924at2"/>
<evidence type="ECO:0000256" key="1">
    <source>
        <dbReference type="ARBA" id="ARBA00005695"/>
    </source>
</evidence>
<name>A0A267MLJ1_9FIRM</name>
<dbReference type="AlphaFoldDB" id="A0A267MLJ1"/>
<dbReference type="PANTHER" id="PTHR30290">
    <property type="entry name" value="PERIPLASMIC BINDING COMPONENT OF ABC TRANSPORTER"/>
    <property type="match status" value="1"/>
</dbReference>
<dbReference type="EMBL" id="NIBG01000003">
    <property type="protein sequence ID" value="PAB60272.1"/>
    <property type="molecule type" value="Genomic_DNA"/>
</dbReference>
<evidence type="ECO:0000313" key="5">
    <source>
        <dbReference type="EMBL" id="PAB60272.1"/>
    </source>
</evidence>
<dbReference type="GO" id="GO:0042597">
    <property type="term" value="C:periplasmic space"/>
    <property type="evidence" value="ECO:0007669"/>
    <property type="project" value="UniProtKB-ARBA"/>
</dbReference>
<dbReference type="InterPro" id="IPR030678">
    <property type="entry name" value="Peptide/Ni-bd"/>
</dbReference>
<evidence type="ECO:0000259" key="4">
    <source>
        <dbReference type="Pfam" id="PF00496"/>
    </source>
</evidence>
<organism evidence="5 6">
    <name type="scientific">Anaeromicrobium sediminis</name>
    <dbReference type="NCBI Taxonomy" id="1478221"/>
    <lineage>
        <taxon>Bacteria</taxon>
        <taxon>Bacillati</taxon>
        <taxon>Bacillota</taxon>
        <taxon>Clostridia</taxon>
        <taxon>Peptostreptococcales</taxon>
        <taxon>Thermotaleaceae</taxon>
        <taxon>Anaeromicrobium</taxon>
    </lineage>
</organism>
<dbReference type="InterPro" id="IPR039424">
    <property type="entry name" value="SBP_5"/>
</dbReference>
<dbReference type="PANTHER" id="PTHR30290:SF9">
    <property type="entry name" value="OLIGOPEPTIDE-BINDING PROTEIN APPA"/>
    <property type="match status" value="1"/>
</dbReference>
<dbReference type="RefSeq" id="WP_095131630.1">
    <property type="nucleotide sequence ID" value="NZ_NIBG01000003.1"/>
</dbReference>
<gene>
    <name evidence="5" type="ORF">CCE28_05060</name>
</gene>
<dbReference type="Proteomes" id="UP000216024">
    <property type="component" value="Unassembled WGS sequence"/>
</dbReference>
<feature type="domain" description="Solute-binding protein family 5" evidence="4">
    <location>
        <begin position="117"/>
        <end position="459"/>
    </location>
</feature>
<dbReference type="InterPro" id="IPR000914">
    <property type="entry name" value="SBP_5_dom"/>
</dbReference>
<keyword evidence="2" id="KW-0813">Transport</keyword>
<sequence length="541" mass="60450">METFKINEKNHMIKYDMKMNKGGLRLLKKVLCMCMVLVLILGTLSGCGSKVENPGNERANNEKENTQKAEIVKDEIKVALESDIVSLDPQGHNDTASEKVSFLLFNRLFKLNTEFEAVPDLVEEWSQPSDKEWLLKIKEGVKFHDGTEITSEDVKFSMERSKESPTVQHVLAEVEKVEIVDKYTVKVTTKVVFAPFLYTLAHAGVSIVPKHYVESDDNWKMPVGSGQYKFVEWVSGDKVVLGKYDEYYDEADRGMAKKITFKVIPEGTSRTIALETGEVDIIASLESMDSAKVEENPELSLYEKPSTSIAYVGMNVEKAPFDNVLVRRAMNYAIDKEAILEISLNGAGTVAKSVTSTAIMGQKDGDYIYDPEKAKELLKEAGYDGNLTIDLWASGDLRKRTAEVVQANLMEVGVTANIEMFEWGAYLEATNSGKQSMFVLGWTSNPDPDATLTPQFSKGSIRAQNRTRYVSEKVEQLLADGRVELDLAKRKAIYNELHATVMEDAPWVPLYVSNKLVGANSQLKGVELNPQGLANLHKLHY</sequence>
<proteinExistence type="inferred from homology"/>
<comment type="similarity">
    <text evidence="1">Belongs to the bacterial solute-binding protein 5 family.</text>
</comment>
<keyword evidence="3" id="KW-0732">Signal</keyword>
<dbReference type="PIRSF" id="PIRSF002741">
    <property type="entry name" value="MppA"/>
    <property type="match status" value="1"/>
</dbReference>
<protein>
    <recommendedName>
        <fullName evidence="4">Solute-binding protein family 5 domain-containing protein</fullName>
    </recommendedName>
</protein>
<dbReference type="Gene3D" id="3.40.190.10">
    <property type="entry name" value="Periplasmic binding protein-like II"/>
    <property type="match status" value="1"/>
</dbReference>
<dbReference type="Pfam" id="PF00496">
    <property type="entry name" value="SBP_bac_5"/>
    <property type="match status" value="1"/>
</dbReference>
<evidence type="ECO:0000313" key="6">
    <source>
        <dbReference type="Proteomes" id="UP000216024"/>
    </source>
</evidence>
<comment type="caution">
    <text evidence="5">The sequence shown here is derived from an EMBL/GenBank/DDBJ whole genome shotgun (WGS) entry which is preliminary data.</text>
</comment>
<accession>A0A267MLJ1</accession>
<dbReference type="GO" id="GO:0043190">
    <property type="term" value="C:ATP-binding cassette (ABC) transporter complex"/>
    <property type="evidence" value="ECO:0007669"/>
    <property type="project" value="InterPro"/>
</dbReference>
<dbReference type="SUPFAM" id="SSF53850">
    <property type="entry name" value="Periplasmic binding protein-like II"/>
    <property type="match status" value="1"/>
</dbReference>